<dbReference type="Proteomes" id="UP000199706">
    <property type="component" value="Unassembled WGS sequence"/>
</dbReference>
<evidence type="ECO:0000313" key="1">
    <source>
        <dbReference type="EMBL" id="SDH09401.1"/>
    </source>
</evidence>
<evidence type="ECO:0000313" key="2">
    <source>
        <dbReference type="Proteomes" id="UP000199706"/>
    </source>
</evidence>
<organism evidence="1 2">
    <name type="scientific">Paraburkholderia phenazinium</name>
    <dbReference type="NCBI Taxonomy" id="60549"/>
    <lineage>
        <taxon>Bacteria</taxon>
        <taxon>Pseudomonadati</taxon>
        <taxon>Pseudomonadota</taxon>
        <taxon>Betaproteobacteria</taxon>
        <taxon>Burkholderiales</taxon>
        <taxon>Burkholderiaceae</taxon>
        <taxon>Paraburkholderia</taxon>
    </lineage>
</organism>
<proteinExistence type="predicted"/>
<name>A0A1G7ZKV6_9BURK</name>
<gene>
    <name evidence="1" type="ORF">SAMN05216466_10776</name>
</gene>
<dbReference type="EMBL" id="FNCJ01000007">
    <property type="protein sequence ID" value="SDH09401.1"/>
    <property type="molecule type" value="Genomic_DNA"/>
</dbReference>
<sequence length="443" mass="45310">MANTITPQIVNLTAVLTVAPAPSQLQQSGAFVSVGGTTLTTGTYLYCSQLSALQAVLQTSGSGNYTELNTMGTTFFAQGQSVGAYVLELGTQTSGAAGVEALGTWITNNPATFYAFLVPAAWDNTSEVVGNVTITAGGSGYTSAPTVAFSGGGGGTGAAGTATIANGSVTGVTITNPGSGYTSAPTVAFSGGSGTGAAGTATLASELNIVASQYSSPTSRTYFFVTTTVANVGTYAPNKSVYAFVPSPTATSQEFGAAAHFYQWLVNNPSATSPLAPMAYRFLTGVTPWPATGYAANIQTVLTAFGNINLVPPQGGITNTCIFKGMTMDGSQSSWWYGIDWYQIRVVNDLALEVINGSNEEPPLLYDQNGINQLAATAQSDLNVAISFGCALTGTVTAQSFQAYTTANPANYKAGIYQGLGVNIVGQNGFLQVGVQLDAIQFA</sequence>
<protein>
    <submittedName>
        <fullName evidence="1">Uncharacterized protein</fullName>
    </submittedName>
</protein>
<dbReference type="OrthoDB" id="6556098at2"/>
<dbReference type="RefSeq" id="WP_090685738.1">
    <property type="nucleotide sequence ID" value="NZ_FNCJ01000007.1"/>
</dbReference>
<reference evidence="1 2" key="1">
    <citation type="submission" date="2016-10" db="EMBL/GenBank/DDBJ databases">
        <authorList>
            <person name="de Groot N.N."/>
        </authorList>
    </citation>
    <scope>NUCLEOTIDE SEQUENCE [LARGE SCALE GENOMIC DNA]</scope>
    <source>
        <strain evidence="1 2">LMG 2247</strain>
    </source>
</reference>
<dbReference type="AlphaFoldDB" id="A0A1G7ZKV6"/>
<accession>A0A1G7ZKV6</accession>